<dbReference type="WBParaSite" id="HDID_0000957801-mRNA-1">
    <property type="protein sequence ID" value="HDID_0000957801-mRNA-1"/>
    <property type="gene ID" value="HDID_0000957801"/>
</dbReference>
<dbReference type="Proteomes" id="UP000274504">
    <property type="component" value="Unassembled WGS sequence"/>
</dbReference>
<gene>
    <name evidence="1" type="ORF">HDID_LOCUS9576</name>
</gene>
<evidence type="ECO:0000313" key="3">
    <source>
        <dbReference type="WBParaSite" id="HDID_0000957801-mRNA-1"/>
    </source>
</evidence>
<dbReference type="EMBL" id="UYSG01011328">
    <property type="protein sequence ID" value="VDL61961.1"/>
    <property type="molecule type" value="Genomic_DNA"/>
</dbReference>
<proteinExistence type="predicted"/>
<accession>A0A0R3SVH6</accession>
<reference evidence="3" key="1">
    <citation type="submission" date="2017-02" db="UniProtKB">
        <authorList>
            <consortium name="WormBaseParasite"/>
        </authorList>
    </citation>
    <scope>IDENTIFICATION</scope>
</reference>
<name>A0A0R3SVH6_HYMDI</name>
<dbReference type="AlphaFoldDB" id="A0A0R3SVH6"/>
<organism evidence="3">
    <name type="scientific">Hymenolepis diminuta</name>
    <name type="common">Rat tapeworm</name>
    <dbReference type="NCBI Taxonomy" id="6216"/>
    <lineage>
        <taxon>Eukaryota</taxon>
        <taxon>Metazoa</taxon>
        <taxon>Spiralia</taxon>
        <taxon>Lophotrochozoa</taxon>
        <taxon>Platyhelminthes</taxon>
        <taxon>Cestoda</taxon>
        <taxon>Eucestoda</taxon>
        <taxon>Cyclophyllidea</taxon>
        <taxon>Hymenolepididae</taxon>
        <taxon>Hymenolepis</taxon>
    </lineage>
</organism>
<sequence>MTRNDKTPGVNENTWLIGTLNYEWEYLRVNKGDYRKSMNIYLNFSNLQLRRSNDGSFLSDFILTVNPIRVKITFEEIPQERIVRMKCLKFVRWEGFNLKPIEGAKWGRLKWLVLKMVQLLSSNFIVKYAIQSTLANRLRSAFNNNKLRLVEERMLTAANTSNKQPFISR</sequence>
<reference evidence="1 2" key="2">
    <citation type="submission" date="2018-11" db="EMBL/GenBank/DDBJ databases">
        <authorList>
            <consortium name="Pathogen Informatics"/>
        </authorList>
    </citation>
    <scope>NUCLEOTIDE SEQUENCE [LARGE SCALE GENOMIC DNA]</scope>
</reference>
<protein>
    <submittedName>
        <fullName evidence="3">Endo/exonuclease/phosphatase domain-containing protein</fullName>
    </submittedName>
</protein>
<dbReference type="OrthoDB" id="6269826at2759"/>
<evidence type="ECO:0000313" key="2">
    <source>
        <dbReference type="Proteomes" id="UP000274504"/>
    </source>
</evidence>
<evidence type="ECO:0000313" key="1">
    <source>
        <dbReference type="EMBL" id="VDL61961.1"/>
    </source>
</evidence>